<evidence type="ECO:0000313" key="1">
    <source>
        <dbReference type="EMBL" id="RTR13437.1"/>
    </source>
</evidence>
<keyword evidence="2" id="KW-1185">Reference proteome</keyword>
<comment type="caution">
    <text evidence="1">The sequence shown here is derived from an EMBL/GenBank/DDBJ whole genome shotgun (WGS) entry which is preliminary data.</text>
</comment>
<organism evidence="1 2">
    <name type="scientific">Azospirillum griseum</name>
    <dbReference type="NCBI Taxonomy" id="2496639"/>
    <lineage>
        <taxon>Bacteria</taxon>
        <taxon>Pseudomonadati</taxon>
        <taxon>Pseudomonadota</taxon>
        <taxon>Alphaproteobacteria</taxon>
        <taxon>Rhodospirillales</taxon>
        <taxon>Azospirillaceae</taxon>
        <taxon>Azospirillum</taxon>
    </lineage>
</organism>
<proteinExistence type="predicted"/>
<protein>
    <submittedName>
        <fullName evidence="1">Antitoxin of toxin-antitoxin stability system</fullName>
    </submittedName>
</protein>
<dbReference type="Proteomes" id="UP000277007">
    <property type="component" value="Unassembled WGS sequence"/>
</dbReference>
<reference evidence="1 2" key="1">
    <citation type="submission" date="2018-12" db="EMBL/GenBank/DDBJ databases">
        <authorList>
            <person name="Yang Y."/>
        </authorList>
    </citation>
    <scope>NUCLEOTIDE SEQUENCE [LARGE SCALE GENOMIC DNA]</scope>
    <source>
        <strain evidence="1 2">L-25-5w-1</strain>
    </source>
</reference>
<name>A0A3S0HWJ5_9PROT</name>
<gene>
    <name evidence="1" type="ORF">EJ903_24595</name>
</gene>
<sequence length="216" mass="25128">MPTTIQTIVYAFDELSDPAKETVRARHRETGLDHDWYEFVYADFEAVCAILGISLRTSPVRLMGGRSRPEPHIFFRGFWNQGDGACFEGTYAYERRAPTRIKQYAPQDPELHRIADILLTIQRRNFYQLRAEARHRGHCHHEHSMAISVERDSPAHQDMTADAEETISGALRDLARWLYRHLEREYDYQTSDEMVDEAIRIGGYSFTEDGGRFGER</sequence>
<evidence type="ECO:0000313" key="2">
    <source>
        <dbReference type="Proteomes" id="UP000277007"/>
    </source>
</evidence>
<dbReference type="EMBL" id="RXMA01000045">
    <property type="protein sequence ID" value="RTR13437.1"/>
    <property type="molecule type" value="Genomic_DNA"/>
</dbReference>
<dbReference type="AlphaFoldDB" id="A0A3S0HWJ5"/>
<accession>A0A3S0HWJ5</accession>
<dbReference type="RefSeq" id="WP_126620471.1">
    <property type="nucleotide sequence ID" value="NZ_JBHUCY010000011.1"/>
</dbReference>
<dbReference type="OrthoDB" id="791062at2"/>